<dbReference type="EMBL" id="JAEINH010000020">
    <property type="protein sequence ID" value="MBI9116214.1"/>
    <property type="molecule type" value="Genomic_DNA"/>
</dbReference>
<dbReference type="Proteomes" id="UP000602087">
    <property type="component" value="Unassembled WGS sequence"/>
</dbReference>
<evidence type="ECO:0000256" key="1">
    <source>
        <dbReference type="ARBA" id="ARBA00022527"/>
    </source>
</evidence>
<proteinExistence type="predicted"/>
<keyword evidence="1" id="KW-0723">Serine/threonine-protein kinase</keyword>
<evidence type="ECO:0000259" key="2">
    <source>
        <dbReference type="Pfam" id="PF13581"/>
    </source>
</evidence>
<keyword evidence="4" id="KW-0808">Transferase</keyword>
<sequence>MTTLLDPPASRRSGYHHEAFFWTGIEEFLGRTVPFVEEGLAEGAPVVVALTAPREAALRDALGTAASTVVFHDMTEFGHNPARLIPAWLDHLAAHRGTAVRLRGVGEPVWAGRRAPEIAECHIHEALLNVAIPHDAPLVLLCPYERDTLGAGVLDEVHRTHPTLTHHSGPRTNGAYAGDRHARTLWSHPLPSPASTPVELTVTRGSLAAARRLVVARARGAGLDHARAEDLRLAVTEVAANSLDHGGGGGTLRVWTEPGAFVFEVMDAGTLDDPLVGRSTPSTAQPRGRGLWLVNQLCDLMQIRSGARGTTVRVSTWT</sequence>
<feature type="domain" description="Histidine kinase/HSP90-like ATPase" evidence="2">
    <location>
        <begin position="205"/>
        <end position="315"/>
    </location>
</feature>
<dbReference type="RefSeq" id="WP_198734783.1">
    <property type="nucleotide sequence ID" value="NZ_JAEINH010000020.1"/>
</dbReference>
<evidence type="ECO:0000313" key="5">
    <source>
        <dbReference type="Proteomes" id="UP000602087"/>
    </source>
</evidence>
<name>A0A934IFU2_9MICO</name>
<dbReference type="Pfam" id="PF13581">
    <property type="entry name" value="HATPase_c_2"/>
    <property type="match status" value="1"/>
</dbReference>
<feature type="domain" description="MEDS" evidence="3">
    <location>
        <begin position="17"/>
        <end position="162"/>
    </location>
</feature>
<dbReference type="InterPro" id="IPR003594">
    <property type="entry name" value="HATPase_dom"/>
</dbReference>
<dbReference type="Gene3D" id="3.30.565.10">
    <property type="entry name" value="Histidine kinase-like ATPase, C-terminal domain"/>
    <property type="match status" value="1"/>
</dbReference>
<dbReference type="AlphaFoldDB" id="A0A934IFU2"/>
<comment type="caution">
    <text evidence="4">The sequence shown here is derived from an EMBL/GenBank/DDBJ whole genome shotgun (WGS) entry which is preliminary data.</text>
</comment>
<organism evidence="4 5">
    <name type="scientific">Sanguibacter suaedae</name>
    <dbReference type="NCBI Taxonomy" id="2795737"/>
    <lineage>
        <taxon>Bacteria</taxon>
        <taxon>Bacillati</taxon>
        <taxon>Actinomycetota</taxon>
        <taxon>Actinomycetes</taxon>
        <taxon>Micrococcales</taxon>
        <taxon>Sanguibacteraceae</taxon>
        <taxon>Sanguibacter</taxon>
    </lineage>
</organism>
<dbReference type="InterPro" id="IPR050267">
    <property type="entry name" value="Anti-sigma-factor_SerPK"/>
</dbReference>
<evidence type="ECO:0000313" key="4">
    <source>
        <dbReference type="EMBL" id="MBI9116214.1"/>
    </source>
</evidence>
<protein>
    <submittedName>
        <fullName evidence="4">Sensor histidine kinase</fullName>
    </submittedName>
</protein>
<dbReference type="PANTHER" id="PTHR35526">
    <property type="entry name" value="ANTI-SIGMA-F FACTOR RSBW-RELATED"/>
    <property type="match status" value="1"/>
</dbReference>
<dbReference type="GO" id="GO:0004674">
    <property type="term" value="F:protein serine/threonine kinase activity"/>
    <property type="evidence" value="ECO:0007669"/>
    <property type="project" value="UniProtKB-KW"/>
</dbReference>
<keyword evidence="5" id="KW-1185">Reference proteome</keyword>
<gene>
    <name evidence="4" type="ORF">JAV76_14465</name>
</gene>
<dbReference type="InterPro" id="IPR036890">
    <property type="entry name" value="HATPase_C_sf"/>
</dbReference>
<dbReference type="InterPro" id="IPR025847">
    <property type="entry name" value="MEDS_domain"/>
</dbReference>
<reference evidence="4" key="1">
    <citation type="submission" date="2020-12" db="EMBL/GenBank/DDBJ databases">
        <title>Sanguibacter suaedae sp. nov., isolated from Suaeda aralocaspica.</title>
        <authorList>
            <person name="Ma Q."/>
        </authorList>
    </citation>
    <scope>NUCLEOTIDE SEQUENCE</scope>
    <source>
        <strain evidence="4">YZGR15</strain>
    </source>
</reference>
<dbReference type="Pfam" id="PF14417">
    <property type="entry name" value="MEDS"/>
    <property type="match status" value="1"/>
</dbReference>
<evidence type="ECO:0000259" key="3">
    <source>
        <dbReference type="Pfam" id="PF14417"/>
    </source>
</evidence>
<keyword evidence="4" id="KW-0418">Kinase</keyword>
<dbReference type="PANTHER" id="PTHR35526:SF3">
    <property type="entry name" value="ANTI-SIGMA-F FACTOR RSBW"/>
    <property type="match status" value="1"/>
</dbReference>
<dbReference type="NCBIfam" id="NF041045">
    <property type="entry name" value="RsbA_anti_sig"/>
    <property type="match status" value="1"/>
</dbReference>
<accession>A0A934IFU2</accession>
<dbReference type="SUPFAM" id="SSF55874">
    <property type="entry name" value="ATPase domain of HSP90 chaperone/DNA topoisomerase II/histidine kinase"/>
    <property type="match status" value="1"/>
</dbReference>
<dbReference type="InterPro" id="IPR047718">
    <property type="entry name" value="RsbA-like_anti_sig"/>
</dbReference>
<dbReference type="CDD" id="cd16936">
    <property type="entry name" value="HATPase_RsbW-like"/>
    <property type="match status" value="1"/>
</dbReference>